<keyword evidence="1" id="KW-0129">CBS domain</keyword>
<accession>A0A3B0XW35</accession>
<evidence type="ECO:0000256" key="1">
    <source>
        <dbReference type="ARBA" id="ARBA00023122"/>
    </source>
</evidence>
<dbReference type="InterPro" id="IPR000644">
    <property type="entry name" value="CBS_dom"/>
</dbReference>
<name>A0A3B0XW35_9ZZZZ</name>
<feature type="domain" description="CBS" evidence="2">
    <location>
        <begin position="84"/>
        <end position="139"/>
    </location>
</feature>
<dbReference type="InterPro" id="IPR046342">
    <property type="entry name" value="CBS_dom_sf"/>
</dbReference>
<dbReference type="Gene3D" id="3.10.580.10">
    <property type="entry name" value="CBS-domain"/>
    <property type="match status" value="1"/>
</dbReference>
<reference evidence="3" key="1">
    <citation type="submission" date="2018-06" db="EMBL/GenBank/DDBJ databases">
        <authorList>
            <person name="Zhirakovskaya E."/>
        </authorList>
    </citation>
    <scope>NUCLEOTIDE SEQUENCE</scope>
</reference>
<gene>
    <name evidence="3" type="ORF">MNBD_GAMMA09-2233</name>
</gene>
<dbReference type="AlphaFoldDB" id="A0A3B0XW35"/>
<organism evidence="3">
    <name type="scientific">hydrothermal vent metagenome</name>
    <dbReference type="NCBI Taxonomy" id="652676"/>
    <lineage>
        <taxon>unclassified sequences</taxon>
        <taxon>metagenomes</taxon>
        <taxon>ecological metagenomes</taxon>
    </lineage>
</organism>
<dbReference type="Pfam" id="PF00571">
    <property type="entry name" value="CBS"/>
    <property type="match status" value="2"/>
</dbReference>
<dbReference type="PANTHER" id="PTHR43080">
    <property type="entry name" value="CBS DOMAIN-CONTAINING PROTEIN CBSX3, MITOCHONDRIAL"/>
    <property type="match status" value="1"/>
</dbReference>
<dbReference type="PROSITE" id="PS51371">
    <property type="entry name" value="CBS"/>
    <property type="match status" value="2"/>
</dbReference>
<proteinExistence type="predicted"/>
<dbReference type="SMART" id="SM00116">
    <property type="entry name" value="CBS"/>
    <property type="match status" value="2"/>
</dbReference>
<feature type="domain" description="CBS" evidence="2">
    <location>
        <begin position="8"/>
        <end position="65"/>
    </location>
</feature>
<dbReference type="InterPro" id="IPR051257">
    <property type="entry name" value="Diverse_CBS-Domain"/>
</dbReference>
<dbReference type="SUPFAM" id="SSF54631">
    <property type="entry name" value="CBS-domain pair"/>
    <property type="match status" value="1"/>
</dbReference>
<protein>
    <recommendedName>
        <fullName evidence="2">CBS domain-containing protein</fullName>
    </recommendedName>
</protein>
<evidence type="ECO:0000259" key="2">
    <source>
        <dbReference type="PROSITE" id="PS51371"/>
    </source>
</evidence>
<sequence length="139" mass="15454">MKIIGDIMVSDVISVNDTDTVHHARMILKDKNIRHLPVIDRQSGGFLGLLAQGSLLNHAFNMVEKYGMTGLQKREQRTQVSEIMDRGCETATPEMPLIQVGELFTDKKLSCLPVLEGGQLKGIVTSVDFVKLVLHLLKE</sequence>
<dbReference type="PANTHER" id="PTHR43080:SF2">
    <property type="entry name" value="CBS DOMAIN-CONTAINING PROTEIN"/>
    <property type="match status" value="1"/>
</dbReference>
<dbReference type="EMBL" id="UOFI01000128">
    <property type="protein sequence ID" value="VAW68373.1"/>
    <property type="molecule type" value="Genomic_DNA"/>
</dbReference>
<evidence type="ECO:0000313" key="3">
    <source>
        <dbReference type="EMBL" id="VAW68373.1"/>
    </source>
</evidence>